<reference evidence="1" key="1">
    <citation type="submission" date="2014-11" db="EMBL/GenBank/DDBJ databases">
        <authorList>
            <person name="Amaro Gonzalez C."/>
        </authorList>
    </citation>
    <scope>NUCLEOTIDE SEQUENCE</scope>
</reference>
<organism evidence="1">
    <name type="scientific">Anguilla anguilla</name>
    <name type="common">European freshwater eel</name>
    <name type="synonym">Muraena anguilla</name>
    <dbReference type="NCBI Taxonomy" id="7936"/>
    <lineage>
        <taxon>Eukaryota</taxon>
        <taxon>Metazoa</taxon>
        <taxon>Chordata</taxon>
        <taxon>Craniata</taxon>
        <taxon>Vertebrata</taxon>
        <taxon>Euteleostomi</taxon>
        <taxon>Actinopterygii</taxon>
        <taxon>Neopterygii</taxon>
        <taxon>Teleostei</taxon>
        <taxon>Anguilliformes</taxon>
        <taxon>Anguillidae</taxon>
        <taxon>Anguilla</taxon>
    </lineage>
</organism>
<reference evidence="1" key="2">
    <citation type="journal article" date="2015" name="Fish Shellfish Immunol.">
        <title>Early steps in the European eel (Anguilla anguilla)-Vibrio vulnificus interaction in the gills: Role of the RtxA13 toxin.</title>
        <authorList>
            <person name="Callol A."/>
            <person name="Pajuelo D."/>
            <person name="Ebbesson L."/>
            <person name="Teles M."/>
            <person name="MacKenzie S."/>
            <person name="Amaro C."/>
        </authorList>
    </citation>
    <scope>NUCLEOTIDE SEQUENCE</scope>
</reference>
<sequence>MFQMITHVQVGR</sequence>
<evidence type="ECO:0000313" key="1">
    <source>
        <dbReference type="EMBL" id="JAH05305.1"/>
    </source>
</evidence>
<protein>
    <submittedName>
        <fullName evidence="1">Uncharacterized protein</fullName>
    </submittedName>
</protein>
<proteinExistence type="predicted"/>
<name>A0A0E9PML3_ANGAN</name>
<accession>A0A0E9PML3</accession>
<dbReference type="EMBL" id="GBXM01103272">
    <property type="protein sequence ID" value="JAH05305.1"/>
    <property type="molecule type" value="Transcribed_RNA"/>
</dbReference>